<name>A0ABW6D9G4_9BACT</name>
<accession>A0ABW6D9G4</accession>
<reference evidence="1 2" key="1">
    <citation type="submission" date="2024-03" db="EMBL/GenBank/DDBJ databases">
        <title>Aquirufa genome sequencing.</title>
        <authorList>
            <person name="Pitt A."/>
            <person name="Hahn M.W."/>
        </authorList>
    </citation>
    <scope>NUCLEOTIDE SEQUENCE [LARGE SCALE GENOMIC DNA]</scope>
    <source>
        <strain evidence="1 2">OSTEICH-129V</strain>
    </source>
</reference>
<dbReference type="Gene3D" id="3.50.50.60">
    <property type="entry name" value="FAD/NAD(P)-binding domain"/>
    <property type="match status" value="1"/>
</dbReference>
<dbReference type="Pfam" id="PF05834">
    <property type="entry name" value="Lycopene_cycl"/>
    <property type="match status" value="1"/>
</dbReference>
<dbReference type="SUPFAM" id="SSF51905">
    <property type="entry name" value="FAD/NAD(P)-binding domain"/>
    <property type="match status" value="1"/>
</dbReference>
<dbReference type="EMBL" id="JBBKXZ010000001">
    <property type="protein sequence ID" value="MFD3393562.1"/>
    <property type="molecule type" value="Genomic_DNA"/>
</dbReference>
<dbReference type="RefSeq" id="WP_377982305.1">
    <property type="nucleotide sequence ID" value="NZ_JBBKXZ010000001.1"/>
</dbReference>
<organism evidence="1 2">
    <name type="scientific">Aquirufa avitistagni</name>
    <dbReference type="NCBI Taxonomy" id="3104728"/>
    <lineage>
        <taxon>Bacteria</taxon>
        <taxon>Pseudomonadati</taxon>
        <taxon>Bacteroidota</taxon>
        <taxon>Cytophagia</taxon>
        <taxon>Cytophagales</taxon>
        <taxon>Flectobacillaceae</taxon>
        <taxon>Aquirufa</taxon>
    </lineage>
</organism>
<gene>
    <name evidence="1" type="ORF">U0R10_02905</name>
</gene>
<comment type="caution">
    <text evidence="1">The sequence shown here is derived from an EMBL/GenBank/DDBJ whole genome shotgun (WGS) entry which is preliminary data.</text>
</comment>
<dbReference type="InterPro" id="IPR036188">
    <property type="entry name" value="FAD/NAD-bd_sf"/>
</dbReference>
<keyword evidence="2" id="KW-1185">Reference proteome</keyword>
<dbReference type="Proteomes" id="UP001598138">
    <property type="component" value="Unassembled WGS sequence"/>
</dbReference>
<proteinExistence type="predicted"/>
<protein>
    <submittedName>
        <fullName evidence="1">Lycopene cyclase family protein</fullName>
    </submittedName>
</protein>
<evidence type="ECO:0000313" key="2">
    <source>
        <dbReference type="Proteomes" id="UP001598138"/>
    </source>
</evidence>
<evidence type="ECO:0000313" key="1">
    <source>
        <dbReference type="EMBL" id="MFD3393562.1"/>
    </source>
</evidence>
<sequence length="376" mass="43108">MTEARIYDLAIVGAGAAGLQLLYEYLQKAEHIDAKILLIDSGDRSKKSWCYWAKNGQESFPFLIEKSWSKITYRSSQSISQTQAIDSLAYHYISSTHFFNYFFDQFIPSHTQITHEMGWVSELIESASTVEIKLQNGASYVAKQVADARVGHMQTAGKPSLSQHFWGKFVEFDSDVLDSSSVTMMDFSQPQTNNDYAVFHYILPFSSRKGLIETTVFSKQAYDEKAYESHWNQYMEANFPGKTYQVSDVERGTIPMKIIESPSQTGRIFSIGTAAGQVKASTGYAFTRMHRDAKNRVNQLVTKSQSRFTFYDSILLNMIQTENRVIPLVMDRLFGRIGFTRILHFLDEKTTIWQEIKLFSQLQIPLFVKHLVTKNR</sequence>